<dbReference type="InterPro" id="IPR011009">
    <property type="entry name" value="Kinase-like_dom_sf"/>
</dbReference>
<evidence type="ECO:0008006" key="5">
    <source>
        <dbReference type="Google" id="ProtNLM"/>
    </source>
</evidence>
<evidence type="ECO:0000313" key="3">
    <source>
        <dbReference type="EMBL" id="BDX06312.1"/>
    </source>
</evidence>
<dbReference type="PANTHER" id="PTHR12149:SF8">
    <property type="entry name" value="PROTEIN-RIBULOSAMINE 3-KINASE"/>
    <property type="match status" value="1"/>
</dbReference>
<dbReference type="PIRSF" id="PIRSF006221">
    <property type="entry name" value="Ketosamine-3-kinase"/>
    <property type="match status" value="1"/>
</dbReference>
<dbReference type="AlphaFoldDB" id="A0AA48HPH9"/>
<keyword evidence="4" id="KW-1185">Reference proteome</keyword>
<dbReference type="RefSeq" id="WP_338292338.1">
    <property type="nucleotide sequence ID" value="NZ_AP027272.1"/>
</dbReference>
<dbReference type="KEGG" id="pmaw:MACH26_18330"/>
<gene>
    <name evidence="3" type="ORF">MACH26_18330</name>
</gene>
<reference evidence="3" key="1">
    <citation type="submission" date="2023-01" db="EMBL/GenBank/DDBJ databases">
        <title>Complete genome sequence of Planctobacterium marinum strain Dej080120_11.</title>
        <authorList>
            <person name="Ueki S."/>
            <person name="Maruyama F."/>
        </authorList>
    </citation>
    <scope>NUCLEOTIDE SEQUENCE</scope>
    <source>
        <strain evidence="3">Dej080120_11</strain>
    </source>
</reference>
<keyword evidence="2" id="KW-0808">Transferase</keyword>
<evidence type="ECO:0000256" key="1">
    <source>
        <dbReference type="ARBA" id="ARBA00009460"/>
    </source>
</evidence>
<organism evidence="3 4">
    <name type="scientific">Planctobacterium marinum</name>
    <dbReference type="NCBI Taxonomy" id="1631968"/>
    <lineage>
        <taxon>Bacteria</taxon>
        <taxon>Pseudomonadati</taxon>
        <taxon>Pseudomonadota</taxon>
        <taxon>Gammaproteobacteria</taxon>
        <taxon>Alteromonadales</taxon>
        <taxon>Alteromonadaceae</taxon>
        <taxon>Planctobacterium</taxon>
    </lineage>
</organism>
<dbReference type="GO" id="GO:0016301">
    <property type="term" value="F:kinase activity"/>
    <property type="evidence" value="ECO:0007669"/>
    <property type="project" value="UniProtKB-UniRule"/>
</dbReference>
<dbReference type="EMBL" id="AP027272">
    <property type="protein sequence ID" value="BDX06312.1"/>
    <property type="molecule type" value="Genomic_DNA"/>
</dbReference>
<dbReference type="Proteomes" id="UP001333710">
    <property type="component" value="Chromosome"/>
</dbReference>
<dbReference type="InterPro" id="IPR016477">
    <property type="entry name" value="Fructo-/Ketosamine-3-kinase"/>
</dbReference>
<comment type="similarity">
    <text evidence="1 2">Belongs to the fructosamine kinase family.</text>
</comment>
<evidence type="ECO:0000256" key="2">
    <source>
        <dbReference type="PIRNR" id="PIRNR006221"/>
    </source>
</evidence>
<keyword evidence="2" id="KW-0418">Kinase</keyword>
<name>A0AA48HPH9_9ALTE</name>
<evidence type="ECO:0000313" key="4">
    <source>
        <dbReference type="Proteomes" id="UP001333710"/>
    </source>
</evidence>
<proteinExistence type="inferred from homology"/>
<sequence>MWHFISEKISDCIHHDFICDDIREVSGGDSHRAFKISDGRKRFFVKIDDQSSQSHFEAEARSLALLQQAADVKIPKVICSGIANENSYLVLEHLSLSDGESTDWYEMGKQLAKLHLHTEQHYGCHFNNYIGRTVQVNPWTDDWAGFFSDFRIAKLLQLMASQGIHFVDIDKAREQIYTLLKGYQPKASLLHGDLWRGNVAFFKHAPVIFDPASYFGDRETDLAMSELFGTFPKPFYQGYEAVWPLPEGYQQRKPIYQLYHILNHALMFGGHYVDSAKATLKQIQKH</sequence>
<dbReference type="Gene3D" id="3.30.200.20">
    <property type="entry name" value="Phosphorylase Kinase, domain 1"/>
    <property type="match status" value="1"/>
</dbReference>
<accession>A0AA48HPH9</accession>
<protein>
    <recommendedName>
        <fullName evidence="5">Fructosamine kinase family protein</fullName>
    </recommendedName>
</protein>
<dbReference type="PANTHER" id="PTHR12149">
    <property type="entry name" value="FRUCTOSAMINE 3 KINASE-RELATED PROTEIN"/>
    <property type="match status" value="1"/>
</dbReference>
<dbReference type="Gene3D" id="3.90.1200.10">
    <property type="match status" value="1"/>
</dbReference>
<dbReference type="SUPFAM" id="SSF56112">
    <property type="entry name" value="Protein kinase-like (PK-like)"/>
    <property type="match status" value="1"/>
</dbReference>
<dbReference type="Pfam" id="PF03881">
    <property type="entry name" value="Fructosamin_kin"/>
    <property type="match status" value="1"/>
</dbReference>